<organism evidence="3 4">
    <name type="scientific">Hemiselmis andersenii</name>
    <name type="common">Cryptophyte alga</name>
    <dbReference type="NCBI Taxonomy" id="464988"/>
    <lineage>
        <taxon>Eukaryota</taxon>
        <taxon>Cryptophyceae</taxon>
        <taxon>Cryptomonadales</taxon>
        <taxon>Hemiselmidaceae</taxon>
        <taxon>Hemiselmis</taxon>
    </lineage>
</organism>
<evidence type="ECO:0000256" key="1">
    <source>
        <dbReference type="ARBA" id="ARBA00022942"/>
    </source>
</evidence>
<accession>A9BLA2</accession>
<feature type="domain" description="Proteasome alpha-type subunits" evidence="2">
    <location>
        <begin position="5"/>
        <end position="27"/>
    </location>
</feature>
<evidence type="ECO:0000313" key="3">
    <source>
        <dbReference type="EMBL" id="ABW98285.1"/>
    </source>
</evidence>
<dbReference type="PANTHER" id="PTHR11599">
    <property type="entry name" value="PROTEASOME SUBUNIT ALPHA/BETA"/>
    <property type="match status" value="1"/>
</dbReference>
<sequence>MLNNSDTALTTFNSKGKLLQVEYAKRAVSLSHTIIAVKTKQNAIIGTKINQITKSEFPFFGTKIFIINKKMGMGGTGMYQDIKILVKKARNHAKTFKQNFGEEISLRQIVRDLACFIQEFTQTGGVRPFGASLILIGFEKDGPDLYKIDPSGSFEKIKACALGKKEIPIKNFLQKRVPKELNFLDALNLILLAFTSIENDNSDSDIQIGILSNFCSFKILSFYEIKKFLGSAPKIFKKP</sequence>
<protein>
    <submittedName>
        <fullName evidence="3">PrsA2</fullName>
    </submittedName>
</protein>
<dbReference type="Pfam" id="PF00227">
    <property type="entry name" value="Proteasome"/>
    <property type="match status" value="1"/>
</dbReference>
<dbReference type="InterPro" id="IPR001353">
    <property type="entry name" value="Proteasome_sua/b"/>
</dbReference>
<evidence type="ECO:0000259" key="2">
    <source>
        <dbReference type="SMART" id="SM00948"/>
    </source>
</evidence>
<dbReference type="InterPro" id="IPR000426">
    <property type="entry name" value="Proteasome_asu_N"/>
</dbReference>
<evidence type="ECO:0000313" key="4">
    <source>
        <dbReference type="Proteomes" id="UP000243127"/>
    </source>
</evidence>
<dbReference type="SUPFAM" id="SSF56235">
    <property type="entry name" value="N-terminal nucleophile aminohydrolases (Ntn hydrolases)"/>
    <property type="match status" value="1"/>
</dbReference>
<dbReference type="SMART" id="SM00948">
    <property type="entry name" value="Proteasome_A_N"/>
    <property type="match status" value="1"/>
</dbReference>
<dbReference type="AlphaFoldDB" id="A9BLA2"/>
<dbReference type="RefSeq" id="XP_001712610.1">
    <property type="nucleotide sequence ID" value="XM_001712558.1"/>
</dbReference>
<dbReference type="EMBL" id="CP000883">
    <property type="protein sequence ID" value="ABW98285.1"/>
    <property type="molecule type" value="Genomic_DNA"/>
</dbReference>
<keyword evidence="1" id="KW-0647">Proteasome</keyword>
<geneLocation type="nucleomorph" evidence="3"/>
<dbReference type="Pfam" id="PF10584">
    <property type="entry name" value="Proteasome_A_N"/>
    <property type="match status" value="1"/>
</dbReference>
<keyword evidence="3" id="KW-0542">Nucleomorph</keyword>
<proteinExistence type="predicted"/>
<dbReference type="GO" id="GO:0006511">
    <property type="term" value="P:ubiquitin-dependent protein catabolic process"/>
    <property type="evidence" value="ECO:0007669"/>
    <property type="project" value="InterPro"/>
</dbReference>
<dbReference type="Proteomes" id="UP000243127">
    <property type="component" value="Nucleomorph 3"/>
</dbReference>
<dbReference type="Gene3D" id="3.60.20.10">
    <property type="entry name" value="Glutamine Phosphoribosylpyrophosphate, subunit 1, domain 1"/>
    <property type="match status" value="1"/>
</dbReference>
<dbReference type="InterPro" id="IPR029055">
    <property type="entry name" value="Ntn_hydrolases_N"/>
</dbReference>
<dbReference type="GeneID" id="5739407"/>
<name>A9BLA2_HEMAN</name>
<dbReference type="InterPro" id="IPR050115">
    <property type="entry name" value="Proteasome_alpha"/>
</dbReference>
<gene>
    <name evidence="3" type="ORF">HAN_3g483</name>
</gene>
<reference evidence="3 4" key="1">
    <citation type="journal article" date="2007" name="Proc. Natl. Acad. Sci. U.S.A.">
        <title>Nucleomorph genome of Hemiselmis andersenii reveals complete intron loss and compaction as a driver of protein structure and function.</title>
        <authorList>
            <person name="Lane C.E."/>
            <person name="van den Heuvel K."/>
            <person name="Kozera C."/>
            <person name="Curtis B.A."/>
            <person name="Parsons B.J."/>
            <person name="Bowman S."/>
            <person name="Archibald J.M."/>
        </authorList>
    </citation>
    <scope>NUCLEOTIDE SEQUENCE [LARGE SCALE GENOMIC DNA]</scope>
    <source>
        <strain evidence="3 4">CCMP644</strain>
    </source>
</reference>
<dbReference type="GO" id="GO:0019773">
    <property type="term" value="C:proteasome core complex, alpha-subunit complex"/>
    <property type="evidence" value="ECO:0007669"/>
    <property type="project" value="InterPro"/>
</dbReference>